<protein>
    <submittedName>
        <fullName evidence="2">Uncharacterized protein</fullName>
    </submittedName>
</protein>
<comment type="caution">
    <text evidence="2">The sequence shown here is derived from an EMBL/GenBank/DDBJ whole genome shotgun (WGS) entry which is preliminary data.</text>
</comment>
<feature type="compositionally biased region" description="Polar residues" evidence="1">
    <location>
        <begin position="235"/>
        <end position="245"/>
    </location>
</feature>
<evidence type="ECO:0000313" key="3">
    <source>
        <dbReference type="Proteomes" id="UP001642484"/>
    </source>
</evidence>
<feature type="compositionally biased region" description="Basic residues" evidence="1">
    <location>
        <begin position="303"/>
        <end position="320"/>
    </location>
</feature>
<dbReference type="Proteomes" id="UP001642484">
    <property type="component" value="Unassembled WGS sequence"/>
</dbReference>
<organism evidence="2 3">
    <name type="scientific">Durusdinium trenchii</name>
    <dbReference type="NCBI Taxonomy" id="1381693"/>
    <lineage>
        <taxon>Eukaryota</taxon>
        <taxon>Sar</taxon>
        <taxon>Alveolata</taxon>
        <taxon>Dinophyceae</taxon>
        <taxon>Suessiales</taxon>
        <taxon>Symbiodiniaceae</taxon>
        <taxon>Durusdinium</taxon>
    </lineage>
</organism>
<name>A0ABP0SI44_9DINO</name>
<keyword evidence="3" id="KW-1185">Reference proteome</keyword>
<reference evidence="2 3" key="1">
    <citation type="submission" date="2024-02" db="EMBL/GenBank/DDBJ databases">
        <authorList>
            <person name="Chen Y."/>
            <person name="Shah S."/>
            <person name="Dougan E. K."/>
            <person name="Thang M."/>
            <person name="Chan C."/>
        </authorList>
    </citation>
    <scope>NUCLEOTIDE SEQUENCE [LARGE SCALE GENOMIC DNA]</scope>
</reference>
<dbReference type="EMBL" id="CAXAMN010027670">
    <property type="protein sequence ID" value="CAK9112057.1"/>
    <property type="molecule type" value="Genomic_DNA"/>
</dbReference>
<accession>A0ABP0SI44</accession>
<gene>
    <name evidence="2" type="ORF">CCMP2556_LOCUS51963</name>
</gene>
<sequence length="703" mass="77839">MANSGCDTDAQYKHGFASALHSLQTHCHFKMDECFDKSLPATVLSSKRECEVLKKSAGEGSTGGLACVHLEHILEQKGRDSLGIGDPVAFFGDPVAAQVGKDDNIFIDCSSSVSRAEWAHEVSTCITPSHAIYSNQLHRYLEPEEILGCQAIWRCDVNNPACFDQMITNGLAQKLAGNAMTGTAVQAVVLASFASAGSWLEVGKRDKQKDTSISTSLWLKDQPCSHSAAGKPGVTNDSGKESQQLCPKPELQPPEAVEDHADGKGHKKRKRSPGTGPKGLTAEGQLVPTRRVRGKQALIPMPKLKKKGQGPGNKKAKGKKAMVTIKQKEDIFKAWEAAEANGAKHPAKEVEKLGLPGYFAGCTYPSKWGRAREEQHWTLLCNTAPSLCSRHRELPNSLRRVLNLTLKHQMHEVASSGEQSMPWLLKQIVEELVMERMECGEELGIQFVKNTITFCCGIWNECIDSMHEMVKSWLSKNDERFSQLGGDELEEKLSGMSQIAEKLLKKADPQVKQVKSQMAKPMVTEGSAASAMVQDWGSMSDVLALTEMPELEADTLELRQMRTEELADETSHHWALQDADGTRHVLPRWISGILEISVCQHVTESESWQKTLEKRANMGRNLTGRQREKYEAWRLRREPRFIFSKDAKVLVTESSRVNDECIALQLHLSDEPKDLKVTAANGEQYQLVLLRGPAAKDIDGMPE</sequence>
<proteinExistence type="predicted"/>
<evidence type="ECO:0000256" key="1">
    <source>
        <dbReference type="SAM" id="MobiDB-lite"/>
    </source>
</evidence>
<feature type="non-terminal residue" evidence="2">
    <location>
        <position position="703"/>
    </location>
</feature>
<feature type="region of interest" description="Disordered" evidence="1">
    <location>
        <begin position="224"/>
        <end position="322"/>
    </location>
</feature>
<evidence type="ECO:0000313" key="2">
    <source>
        <dbReference type="EMBL" id="CAK9112057.1"/>
    </source>
</evidence>